<keyword evidence="1" id="KW-1133">Transmembrane helix</keyword>
<dbReference type="Pfam" id="PF03929">
    <property type="entry name" value="PepSY_TM"/>
    <property type="match status" value="1"/>
</dbReference>
<reference evidence="3" key="1">
    <citation type="submission" date="2016-10" db="EMBL/GenBank/DDBJ databases">
        <authorList>
            <person name="Varghese N."/>
            <person name="Submissions S."/>
        </authorList>
    </citation>
    <scope>NUCLEOTIDE SEQUENCE [LARGE SCALE GENOMIC DNA]</scope>
    <source>
        <strain evidence="3">JS21-1</strain>
    </source>
</reference>
<evidence type="ECO:0000256" key="1">
    <source>
        <dbReference type="SAM" id="Phobius"/>
    </source>
</evidence>
<organism evidence="2 3">
    <name type="scientific">Sphingomonas palmae</name>
    <dbReference type="NCBI Taxonomy" id="1855283"/>
    <lineage>
        <taxon>Bacteria</taxon>
        <taxon>Pseudomonadati</taxon>
        <taxon>Pseudomonadota</taxon>
        <taxon>Alphaproteobacteria</taxon>
        <taxon>Sphingomonadales</taxon>
        <taxon>Sphingomonadaceae</taxon>
        <taxon>Sphingomonas</taxon>
    </lineage>
</organism>
<protein>
    <submittedName>
        <fullName evidence="2">Uncharacterized iron-regulated membrane protein</fullName>
    </submittedName>
</protein>
<feature type="transmembrane region" description="Helical" evidence="1">
    <location>
        <begin position="16"/>
        <end position="37"/>
    </location>
</feature>
<accession>A0A1H7MG24</accession>
<sequence>MNKIRWRKAWFQVHKWIGLLLAVLIIPISLTGAALVWHDALDRALNPKRFAVSGQALLPLDRYVAAARARAAPGDRVASIALPEDGHGPVAVTIATAPKPGAKPQGGPPARTTVFLDPPSARVLDVANNRAGLVRTMHVIHGSLMVPGLGRSIVGWIGVAMMVSSFTGLWLWWPTVGRWVRGLRWRRHRNTDTNLHYLTGFWVALPLFVLSLTGAWISFPAFFGALTGEGARGPAGGGRAAMMRARPLDAPALSIAAVVARAKPLVPEARLRSVTWPTDRSSDWRLSYDTQPVRSVTVADDSGVAAAERARGGTSVARWMRRIHDGTDMGWLWQAIIFAGGVIPALLGITGVIMWWRARGWKADLAARQRAKRARVEGSAA</sequence>
<keyword evidence="1" id="KW-0472">Membrane</keyword>
<name>A0A1H7MG24_9SPHN</name>
<dbReference type="STRING" id="1855283.SAMN05216382_1487"/>
<dbReference type="AlphaFoldDB" id="A0A1H7MG24"/>
<dbReference type="Proteomes" id="UP000199214">
    <property type="component" value="Unassembled WGS sequence"/>
</dbReference>
<feature type="transmembrane region" description="Helical" evidence="1">
    <location>
        <begin position="194"/>
        <end position="217"/>
    </location>
</feature>
<dbReference type="OrthoDB" id="9791166at2"/>
<dbReference type="EMBL" id="FNZZ01000002">
    <property type="protein sequence ID" value="SEL10290.1"/>
    <property type="molecule type" value="Genomic_DNA"/>
</dbReference>
<feature type="transmembrane region" description="Helical" evidence="1">
    <location>
        <begin position="331"/>
        <end position="356"/>
    </location>
</feature>
<proteinExistence type="predicted"/>
<dbReference type="PANTHER" id="PTHR34219">
    <property type="entry name" value="IRON-REGULATED INNER MEMBRANE PROTEIN-RELATED"/>
    <property type="match status" value="1"/>
</dbReference>
<keyword evidence="1" id="KW-0812">Transmembrane</keyword>
<dbReference type="RefSeq" id="WP_093004813.1">
    <property type="nucleotide sequence ID" value="NZ_FNZZ01000002.1"/>
</dbReference>
<evidence type="ECO:0000313" key="3">
    <source>
        <dbReference type="Proteomes" id="UP000199214"/>
    </source>
</evidence>
<dbReference type="InterPro" id="IPR005625">
    <property type="entry name" value="PepSY-ass_TM"/>
</dbReference>
<feature type="transmembrane region" description="Helical" evidence="1">
    <location>
        <begin position="153"/>
        <end position="173"/>
    </location>
</feature>
<keyword evidence="3" id="KW-1185">Reference proteome</keyword>
<gene>
    <name evidence="2" type="ORF">SAMN05216382_1487</name>
</gene>
<evidence type="ECO:0000313" key="2">
    <source>
        <dbReference type="EMBL" id="SEL10290.1"/>
    </source>
</evidence>
<dbReference type="PANTHER" id="PTHR34219:SF3">
    <property type="entry name" value="BLL7967 PROTEIN"/>
    <property type="match status" value="1"/>
</dbReference>